<reference evidence="1" key="1">
    <citation type="journal article" date="2021" name="New Phytol.">
        <title>Evolutionary innovations through gain and loss of genes in the ectomycorrhizal Boletales.</title>
        <authorList>
            <person name="Wu G."/>
            <person name="Miyauchi S."/>
            <person name="Morin E."/>
            <person name="Kuo A."/>
            <person name="Drula E."/>
            <person name="Varga T."/>
            <person name="Kohler A."/>
            <person name="Feng B."/>
            <person name="Cao Y."/>
            <person name="Lipzen A."/>
            <person name="Daum C."/>
            <person name="Hundley H."/>
            <person name="Pangilinan J."/>
            <person name="Johnson J."/>
            <person name="Barry K."/>
            <person name="LaButti K."/>
            <person name="Ng V."/>
            <person name="Ahrendt S."/>
            <person name="Min B."/>
            <person name="Choi I.G."/>
            <person name="Park H."/>
            <person name="Plett J.M."/>
            <person name="Magnuson J."/>
            <person name="Spatafora J.W."/>
            <person name="Nagy L.G."/>
            <person name="Henrissat B."/>
            <person name="Grigoriev I.V."/>
            <person name="Yang Z.L."/>
            <person name="Xu J."/>
            <person name="Martin F.M."/>
        </authorList>
    </citation>
    <scope>NUCLEOTIDE SEQUENCE</scope>
    <source>
        <strain evidence="1">KUC20120723A-06</strain>
    </source>
</reference>
<evidence type="ECO:0000313" key="1">
    <source>
        <dbReference type="EMBL" id="KAH7916937.1"/>
    </source>
</evidence>
<gene>
    <name evidence="1" type="ORF">BV22DRAFT_1200374</name>
</gene>
<comment type="caution">
    <text evidence="1">The sequence shown here is derived from an EMBL/GenBank/DDBJ whole genome shotgun (WGS) entry which is preliminary data.</text>
</comment>
<sequence length="260" mass="28140">MASGVLRKNLYSAQPLLPSTSPRTPSLILVTLVSSRHVDVNKPRRVFSHGVRSVAYFPDGRHIASASLDKTVIIWDVESGRQDGQPLQHDSRVEWIAISPDGRRIASGIDEGGMIWDALTRKVVQEIKGGGVYKVAYSPDGRWIATVPTAHEGLVRLWDADTGRPGREPLKSGFCVAFSPDGSQSAVGCYDGSFEVFDIMTGESVVGPIKGHTDDVRSVVYSPDGRLLVTASFDKSIRVWDSKTGIEVGEPMLGHSVAAK</sequence>
<accession>A0ACB8AWY4</accession>
<protein>
    <submittedName>
        <fullName evidence="1">WD40 repeat-like protein</fullName>
    </submittedName>
</protein>
<keyword evidence="2" id="KW-1185">Reference proteome</keyword>
<name>A0ACB8AWY4_9AGAM</name>
<dbReference type="Proteomes" id="UP000790709">
    <property type="component" value="Unassembled WGS sequence"/>
</dbReference>
<organism evidence="1 2">
    <name type="scientific">Leucogyrophana mollusca</name>
    <dbReference type="NCBI Taxonomy" id="85980"/>
    <lineage>
        <taxon>Eukaryota</taxon>
        <taxon>Fungi</taxon>
        <taxon>Dikarya</taxon>
        <taxon>Basidiomycota</taxon>
        <taxon>Agaricomycotina</taxon>
        <taxon>Agaricomycetes</taxon>
        <taxon>Agaricomycetidae</taxon>
        <taxon>Boletales</taxon>
        <taxon>Boletales incertae sedis</taxon>
        <taxon>Leucogyrophana</taxon>
    </lineage>
</organism>
<dbReference type="EMBL" id="MU267434">
    <property type="protein sequence ID" value="KAH7916937.1"/>
    <property type="molecule type" value="Genomic_DNA"/>
</dbReference>
<proteinExistence type="predicted"/>
<evidence type="ECO:0000313" key="2">
    <source>
        <dbReference type="Proteomes" id="UP000790709"/>
    </source>
</evidence>